<dbReference type="EMBL" id="CAJNON010000422">
    <property type="protein sequence ID" value="CAF1254311.1"/>
    <property type="molecule type" value="Genomic_DNA"/>
</dbReference>
<comment type="caution">
    <text evidence="3">The sequence shown here is derived from an EMBL/GenBank/DDBJ whole genome shotgun (WGS) entry which is preliminary data.</text>
</comment>
<feature type="region of interest" description="Disordered" evidence="1">
    <location>
        <begin position="1"/>
        <end position="22"/>
    </location>
</feature>
<gene>
    <name evidence="3" type="ORF">OKA104_LOCUS41170</name>
    <name evidence="2" type="ORF">VCS650_LOCUS28512</name>
</gene>
<dbReference type="EMBL" id="CAJOAY010009461">
    <property type="protein sequence ID" value="CAF4204452.1"/>
    <property type="molecule type" value="Genomic_DNA"/>
</dbReference>
<protein>
    <submittedName>
        <fullName evidence="3">Uncharacterized protein</fullName>
    </submittedName>
</protein>
<dbReference type="Proteomes" id="UP000663891">
    <property type="component" value="Unassembled WGS sequence"/>
</dbReference>
<organism evidence="3 4">
    <name type="scientific">Adineta steineri</name>
    <dbReference type="NCBI Taxonomy" id="433720"/>
    <lineage>
        <taxon>Eukaryota</taxon>
        <taxon>Metazoa</taxon>
        <taxon>Spiralia</taxon>
        <taxon>Gnathifera</taxon>
        <taxon>Rotifera</taxon>
        <taxon>Eurotatoria</taxon>
        <taxon>Bdelloidea</taxon>
        <taxon>Adinetida</taxon>
        <taxon>Adinetidae</taxon>
        <taxon>Adineta</taxon>
    </lineage>
</organism>
<feature type="compositionally biased region" description="Polar residues" evidence="1">
    <location>
        <begin position="1"/>
        <end position="21"/>
    </location>
</feature>
<accession>A0A820BVQ9</accession>
<dbReference type="OrthoDB" id="691673at2759"/>
<reference evidence="3" key="1">
    <citation type="submission" date="2021-02" db="EMBL/GenBank/DDBJ databases">
        <authorList>
            <person name="Nowell W R."/>
        </authorList>
    </citation>
    <scope>NUCLEOTIDE SEQUENCE</scope>
</reference>
<proteinExistence type="predicted"/>
<sequence>MSNPDHASNIPSTTTAASTENQLDDLVSQLRQTINKSDWLVHNTSTKWEQENPELAKQWREAIKTDQTTDSTEERNDK</sequence>
<dbReference type="Proteomes" id="UP000663881">
    <property type="component" value="Unassembled WGS sequence"/>
</dbReference>
<evidence type="ECO:0000313" key="4">
    <source>
        <dbReference type="Proteomes" id="UP000663881"/>
    </source>
</evidence>
<evidence type="ECO:0000313" key="2">
    <source>
        <dbReference type="EMBL" id="CAF1254311.1"/>
    </source>
</evidence>
<name>A0A820BVQ9_9BILA</name>
<evidence type="ECO:0000256" key="1">
    <source>
        <dbReference type="SAM" id="MobiDB-lite"/>
    </source>
</evidence>
<evidence type="ECO:0000313" key="3">
    <source>
        <dbReference type="EMBL" id="CAF4204452.1"/>
    </source>
</evidence>
<dbReference type="AlphaFoldDB" id="A0A820BVQ9"/>